<gene>
    <name evidence="1" type="ORF">TASK_LOCUS9834</name>
</gene>
<protein>
    <submittedName>
        <fullName evidence="1 3">Uncharacterized protein</fullName>
    </submittedName>
</protein>
<accession>A0A0R3WG40</accession>
<dbReference type="Proteomes" id="UP000282613">
    <property type="component" value="Unassembled WGS sequence"/>
</dbReference>
<evidence type="ECO:0000313" key="2">
    <source>
        <dbReference type="Proteomes" id="UP000282613"/>
    </source>
</evidence>
<sequence length="42" mass="4959">MSALESRSVQQNMEEEEVLHRRCFPLLLLLLPLLRDVAVFMM</sequence>
<keyword evidence="2" id="KW-1185">Reference proteome</keyword>
<evidence type="ECO:0000313" key="1">
    <source>
        <dbReference type="EMBL" id="VDK45930.1"/>
    </source>
</evidence>
<dbReference type="AlphaFoldDB" id="A0A0R3WG40"/>
<proteinExistence type="predicted"/>
<evidence type="ECO:0000313" key="3">
    <source>
        <dbReference type="WBParaSite" id="TASK_0000983301-mRNA-1"/>
    </source>
</evidence>
<dbReference type="WBParaSite" id="TASK_0000983301-mRNA-1">
    <property type="protein sequence ID" value="TASK_0000983301-mRNA-1"/>
    <property type="gene ID" value="TASK_0000983301"/>
</dbReference>
<name>A0A0R3WG40_TAEAS</name>
<reference evidence="3" key="1">
    <citation type="submission" date="2017-02" db="UniProtKB">
        <authorList>
            <consortium name="WormBaseParasite"/>
        </authorList>
    </citation>
    <scope>IDENTIFICATION</scope>
</reference>
<dbReference type="EMBL" id="UYRS01019553">
    <property type="protein sequence ID" value="VDK45930.1"/>
    <property type="molecule type" value="Genomic_DNA"/>
</dbReference>
<organism evidence="3">
    <name type="scientific">Taenia asiatica</name>
    <name type="common">Asian tapeworm</name>
    <dbReference type="NCBI Taxonomy" id="60517"/>
    <lineage>
        <taxon>Eukaryota</taxon>
        <taxon>Metazoa</taxon>
        <taxon>Spiralia</taxon>
        <taxon>Lophotrochozoa</taxon>
        <taxon>Platyhelminthes</taxon>
        <taxon>Cestoda</taxon>
        <taxon>Eucestoda</taxon>
        <taxon>Cyclophyllidea</taxon>
        <taxon>Taeniidae</taxon>
        <taxon>Taenia</taxon>
    </lineage>
</organism>
<reference evidence="1 2" key="2">
    <citation type="submission" date="2018-11" db="EMBL/GenBank/DDBJ databases">
        <authorList>
            <consortium name="Pathogen Informatics"/>
        </authorList>
    </citation>
    <scope>NUCLEOTIDE SEQUENCE [LARGE SCALE GENOMIC DNA]</scope>
</reference>